<evidence type="ECO:0000313" key="2">
    <source>
        <dbReference type="Proteomes" id="UP000249748"/>
    </source>
</evidence>
<dbReference type="EMBL" id="KZ824552">
    <property type="protein sequence ID" value="RAK88018.1"/>
    <property type="molecule type" value="Genomic_DNA"/>
</dbReference>
<evidence type="ECO:0000313" key="1">
    <source>
        <dbReference type="EMBL" id="RAK88018.1"/>
    </source>
</evidence>
<gene>
    <name evidence="1" type="ORF">BO79DRAFT_229064</name>
</gene>
<accession>A0ACD1ICC8</accession>
<reference evidence="1" key="1">
    <citation type="submission" date="2018-02" db="EMBL/GenBank/DDBJ databases">
        <title>The genomes of Aspergillus section Nigri reveals drivers in fungal speciation.</title>
        <authorList>
            <consortium name="DOE Joint Genome Institute"/>
            <person name="Vesth T.C."/>
            <person name="Nybo J."/>
            <person name="Theobald S."/>
            <person name="Brandl J."/>
            <person name="Frisvad J.C."/>
            <person name="Nielsen K.F."/>
            <person name="Lyhne E.K."/>
            <person name="Kogle M.E."/>
            <person name="Kuo A."/>
            <person name="Riley R."/>
            <person name="Clum A."/>
            <person name="Nolan M."/>
            <person name="Lipzen A."/>
            <person name="Salamov A."/>
            <person name="Henrissat B."/>
            <person name="Wiebenga A."/>
            <person name="De vries R.P."/>
            <person name="Grigoriev I.V."/>
            <person name="Mortensen U.H."/>
            <person name="Andersen M.R."/>
            <person name="Baker S.E."/>
        </authorList>
    </citation>
    <scope>NUCLEOTIDE SEQUENCE</scope>
    <source>
        <strain evidence="1">CBS 115574</strain>
    </source>
</reference>
<protein>
    <submittedName>
        <fullName evidence="1">Glycoside hydrolase</fullName>
    </submittedName>
</protein>
<keyword evidence="1" id="KW-0378">Hydrolase</keyword>
<sequence length="284" mass="31202">MARMLYWTLLKLPTRTSSMMHSLILFIVPIKGDNKVYLSHFLNLLYWGQKGGNTIKDNDLSTCCVPETGNNLLVLAFLYEYGNGNTIPSGTSGQLCLILLSSESFQCKNLVTVLLSLGWVTGAYSLLLQQEAVMIGQHLWDAYGDTKTDVVHRPFGTTFVNGWGFDIETSGGICYQCLINNLQIDYVWAQFYNNPSCSVNGVINFGSWVTAGTVSSNAKILIGLPASPYAATGTYDGAQYYLQPSALAVLLREAASYPQLDFNINHGCNYAQQDCKIFDTGSPC</sequence>
<proteinExistence type="predicted"/>
<name>A0ACD1ICC8_9EURO</name>
<dbReference type="Proteomes" id="UP000249748">
    <property type="component" value="Unassembled WGS sequence"/>
</dbReference>
<keyword evidence="2" id="KW-1185">Reference proteome</keyword>
<organism evidence="1 2">
    <name type="scientific">Aspergillus costaricaensis CBS 115574</name>
    <dbReference type="NCBI Taxonomy" id="1448317"/>
    <lineage>
        <taxon>Eukaryota</taxon>
        <taxon>Fungi</taxon>
        <taxon>Dikarya</taxon>
        <taxon>Ascomycota</taxon>
        <taxon>Pezizomycotina</taxon>
        <taxon>Eurotiomycetes</taxon>
        <taxon>Eurotiomycetidae</taxon>
        <taxon>Eurotiales</taxon>
        <taxon>Aspergillaceae</taxon>
        <taxon>Aspergillus</taxon>
        <taxon>Aspergillus subgen. Circumdati</taxon>
    </lineage>
</organism>